<dbReference type="GO" id="GO:0005634">
    <property type="term" value="C:nucleus"/>
    <property type="evidence" value="ECO:0007669"/>
    <property type="project" value="UniProtKB-SubCell"/>
</dbReference>
<evidence type="ECO:0000259" key="8">
    <source>
        <dbReference type="SMART" id="SM01082"/>
    </source>
</evidence>
<evidence type="ECO:0000256" key="6">
    <source>
        <dbReference type="ARBA" id="ARBA00025877"/>
    </source>
</evidence>
<evidence type="ECO:0000256" key="7">
    <source>
        <dbReference type="SAM" id="MobiDB-lite"/>
    </source>
</evidence>
<accession>A0A3N4KSI7</accession>
<gene>
    <name evidence="9" type="ORF">P167DRAFT_486207</name>
</gene>
<feature type="region of interest" description="Disordered" evidence="7">
    <location>
        <begin position="29"/>
        <end position="58"/>
    </location>
</feature>
<dbReference type="Pfam" id="PF09649">
    <property type="entry name" value="CHZ"/>
    <property type="match status" value="1"/>
</dbReference>
<dbReference type="OrthoDB" id="5428402at2759"/>
<dbReference type="InterPro" id="IPR019098">
    <property type="entry name" value="Histone_chaperone_domain_CHZ"/>
</dbReference>
<evidence type="ECO:0000256" key="3">
    <source>
        <dbReference type="ARBA" id="ARBA00008057"/>
    </source>
</evidence>
<dbReference type="InParanoid" id="A0A3N4KSI7"/>
<sequence>DDDDLAEIDSNNIIQGGRRTRGKQIDFAAAAKAQPAGEDDSEDDEDFVAPEDKDVEMH</sequence>
<reference evidence="9 10" key="1">
    <citation type="journal article" date="2018" name="Nat. Ecol. Evol.">
        <title>Pezizomycetes genomes reveal the molecular basis of ectomycorrhizal truffle lifestyle.</title>
        <authorList>
            <person name="Murat C."/>
            <person name="Payen T."/>
            <person name="Noel B."/>
            <person name="Kuo A."/>
            <person name="Morin E."/>
            <person name="Chen J."/>
            <person name="Kohler A."/>
            <person name="Krizsan K."/>
            <person name="Balestrini R."/>
            <person name="Da Silva C."/>
            <person name="Montanini B."/>
            <person name="Hainaut M."/>
            <person name="Levati E."/>
            <person name="Barry K.W."/>
            <person name="Belfiori B."/>
            <person name="Cichocki N."/>
            <person name="Clum A."/>
            <person name="Dockter R.B."/>
            <person name="Fauchery L."/>
            <person name="Guy J."/>
            <person name="Iotti M."/>
            <person name="Le Tacon F."/>
            <person name="Lindquist E.A."/>
            <person name="Lipzen A."/>
            <person name="Malagnac F."/>
            <person name="Mello A."/>
            <person name="Molinier V."/>
            <person name="Miyauchi S."/>
            <person name="Poulain J."/>
            <person name="Riccioni C."/>
            <person name="Rubini A."/>
            <person name="Sitrit Y."/>
            <person name="Splivallo R."/>
            <person name="Traeger S."/>
            <person name="Wang M."/>
            <person name="Zifcakova L."/>
            <person name="Wipf D."/>
            <person name="Zambonelli A."/>
            <person name="Paolocci F."/>
            <person name="Nowrousian M."/>
            <person name="Ottonello S."/>
            <person name="Baldrian P."/>
            <person name="Spatafora J.W."/>
            <person name="Henrissat B."/>
            <person name="Nagy L.G."/>
            <person name="Aury J.M."/>
            <person name="Wincker P."/>
            <person name="Grigoriev I.V."/>
            <person name="Bonfante P."/>
            <person name="Martin F.M."/>
        </authorList>
    </citation>
    <scope>NUCLEOTIDE SEQUENCE [LARGE SCALE GENOMIC DNA]</scope>
    <source>
        <strain evidence="9 10">CCBAS932</strain>
    </source>
</reference>
<comment type="subcellular location">
    <subcellularLocation>
        <location evidence="2">Nucleus</location>
    </subcellularLocation>
</comment>
<evidence type="ECO:0000256" key="1">
    <source>
        <dbReference type="ARBA" id="ARBA00002212"/>
    </source>
</evidence>
<comment type="similarity">
    <text evidence="3">Belongs to the CHZ1 family.</text>
</comment>
<evidence type="ECO:0000313" key="9">
    <source>
        <dbReference type="EMBL" id="RPB13480.1"/>
    </source>
</evidence>
<organism evidence="9 10">
    <name type="scientific">Morchella conica CCBAS932</name>
    <dbReference type="NCBI Taxonomy" id="1392247"/>
    <lineage>
        <taxon>Eukaryota</taxon>
        <taxon>Fungi</taxon>
        <taxon>Dikarya</taxon>
        <taxon>Ascomycota</taxon>
        <taxon>Pezizomycotina</taxon>
        <taxon>Pezizomycetes</taxon>
        <taxon>Pezizales</taxon>
        <taxon>Morchellaceae</taxon>
        <taxon>Morchella</taxon>
    </lineage>
</organism>
<feature type="domain" description="Histone chaperone" evidence="8">
    <location>
        <begin position="1"/>
        <end position="36"/>
    </location>
</feature>
<name>A0A3N4KSI7_9PEZI</name>
<evidence type="ECO:0000313" key="10">
    <source>
        <dbReference type="Proteomes" id="UP000277580"/>
    </source>
</evidence>
<evidence type="ECO:0000256" key="4">
    <source>
        <dbReference type="ARBA" id="ARBA00023186"/>
    </source>
</evidence>
<dbReference type="AlphaFoldDB" id="A0A3N4KSI7"/>
<keyword evidence="5" id="KW-0539">Nucleus</keyword>
<dbReference type="EMBL" id="ML119122">
    <property type="protein sequence ID" value="RPB13480.1"/>
    <property type="molecule type" value="Genomic_DNA"/>
</dbReference>
<comment type="function">
    <text evidence="1">Forms a chaperone-bound H2A.Z-H2B complex that acts as a source for SWR1 complex-dependent H2A to H2A.Z histone replacement in chromatin.</text>
</comment>
<feature type="non-terminal residue" evidence="9">
    <location>
        <position position="1"/>
    </location>
</feature>
<evidence type="ECO:0000256" key="2">
    <source>
        <dbReference type="ARBA" id="ARBA00004123"/>
    </source>
</evidence>
<evidence type="ECO:0000256" key="5">
    <source>
        <dbReference type="ARBA" id="ARBA00023242"/>
    </source>
</evidence>
<feature type="compositionally biased region" description="Acidic residues" evidence="7">
    <location>
        <begin position="37"/>
        <end position="49"/>
    </location>
</feature>
<dbReference type="Proteomes" id="UP000277580">
    <property type="component" value="Unassembled WGS sequence"/>
</dbReference>
<keyword evidence="4" id="KW-0143">Chaperone</keyword>
<dbReference type="SMART" id="SM01082">
    <property type="entry name" value="CHZ"/>
    <property type="match status" value="1"/>
</dbReference>
<protein>
    <recommendedName>
        <fullName evidence="8">Histone chaperone domain-containing protein</fullName>
    </recommendedName>
</protein>
<comment type="subunit">
    <text evidence="6">Forms a heterotrimer with H2A.Z-H2B, stabilizing the association of the histone dimer. Also, with a lower affinity, forms a heterotrimer with H2A-H2B.</text>
</comment>
<proteinExistence type="inferred from homology"/>
<dbReference type="STRING" id="1392247.A0A3N4KSI7"/>
<keyword evidence="10" id="KW-1185">Reference proteome</keyword>